<keyword evidence="3" id="KW-1185">Reference proteome</keyword>
<protein>
    <submittedName>
        <fullName evidence="2">SEC-C motif domain protein</fullName>
    </submittedName>
</protein>
<accession>I1E1J8</accession>
<dbReference type="SUPFAM" id="SSF103642">
    <property type="entry name" value="Sec-C motif"/>
    <property type="match status" value="1"/>
</dbReference>
<name>I1E1J8_9GAMM</name>
<dbReference type="SUPFAM" id="SSF54427">
    <property type="entry name" value="NTF2-like"/>
    <property type="match status" value="1"/>
</dbReference>
<dbReference type="OrthoDB" id="21421at2"/>
<sequence length="158" mass="17983">MLCYCHSGQDFSLCCQPLLTGATAAQTCEQLMRSRYSAYCSHEIAYILDTYHPSKQRENSLAAIKQFADSCHFIALQVNSSEQTDTGGFVDFTVRYLQDNVLQQFNERSRFVYEHRWYYLDGILTDAPAIKISRNDKCPCGSGKKFKHCTAHIPSGQM</sequence>
<dbReference type="PANTHER" id="PTHR33747:SF1">
    <property type="entry name" value="ADENYLATE CYCLASE-ASSOCIATED CAP C-TERMINAL DOMAIN-CONTAINING PROTEIN"/>
    <property type="match status" value="1"/>
</dbReference>
<gene>
    <name evidence="2" type="ORF">RNAN_3194</name>
</gene>
<dbReference type="EMBL" id="BAFK01000023">
    <property type="protein sequence ID" value="GAB60176.1"/>
    <property type="molecule type" value="Genomic_DNA"/>
</dbReference>
<feature type="domain" description="YchJ-like middle NTF2-like" evidence="1">
    <location>
        <begin position="27"/>
        <end position="122"/>
    </location>
</feature>
<dbReference type="STRING" id="562729.RNAN_3194"/>
<dbReference type="RefSeq" id="WP_008223494.1">
    <property type="nucleotide sequence ID" value="NZ_BAFK01000023.1"/>
</dbReference>
<organism evidence="2 3">
    <name type="scientific">Rheinheimera nanhaiensis E407-8</name>
    <dbReference type="NCBI Taxonomy" id="562729"/>
    <lineage>
        <taxon>Bacteria</taxon>
        <taxon>Pseudomonadati</taxon>
        <taxon>Pseudomonadota</taxon>
        <taxon>Gammaproteobacteria</taxon>
        <taxon>Chromatiales</taxon>
        <taxon>Chromatiaceae</taxon>
        <taxon>Rheinheimera</taxon>
    </lineage>
</organism>
<comment type="caution">
    <text evidence="2">The sequence shown here is derived from an EMBL/GenBank/DDBJ whole genome shotgun (WGS) entry which is preliminary data.</text>
</comment>
<dbReference type="PANTHER" id="PTHR33747">
    <property type="entry name" value="UPF0225 PROTEIN SCO1677"/>
    <property type="match status" value="1"/>
</dbReference>
<dbReference type="InterPro" id="IPR004027">
    <property type="entry name" value="SEC_C_motif"/>
</dbReference>
<dbReference type="AlphaFoldDB" id="I1E1J8"/>
<evidence type="ECO:0000259" key="1">
    <source>
        <dbReference type="Pfam" id="PF17775"/>
    </source>
</evidence>
<dbReference type="InterPro" id="IPR048469">
    <property type="entry name" value="YchJ-like_M"/>
</dbReference>
<dbReference type="Gene3D" id="3.10.450.50">
    <property type="match status" value="1"/>
</dbReference>
<proteinExistence type="predicted"/>
<dbReference type="Proteomes" id="UP000004374">
    <property type="component" value="Unassembled WGS sequence"/>
</dbReference>
<dbReference type="InterPro" id="IPR032710">
    <property type="entry name" value="NTF2-like_dom_sf"/>
</dbReference>
<dbReference type="Pfam" id="PF02810">
    <property type="entry name" value="SEC-C"/>
    <property type="match status" value="1"/>
</dbReference>
<evidence type="ECO:0000313" key="3">
    <source>
        <dbReference type="Proteomes" id="UP000004374"/>
    </source>
</evidence>
<reference evidence="2 3" key="1">
    <citation type="journal article" date="2012" name="J. Bacteriol.">
        <title>Genome Sequence of the Protease-Producing Bacterium Rheinheimera nanhaiensis E407-8T, Isolated from Deep-Sea Sediment of the South China Sea.</title>
        <authorList>
            <person name="Zhang X.-Y."/>
            <person name="Zhang Y.-J."/>
            <person name="Qin Q.-L."/>
            <person name="Xie B.-B."/>
            <person name="Chen X.-L."/>
            <person name="Zhou B.-C."/>
            <person name="Zhang Y.-Z."/>
        </authorList>
    </citation>
    <scope>NUCLEOTIDE SEQUENCE [LARGE SCALE GENOMIC DNA]</scope>
    <source>
        <strain evidence="2 3">E407-8</strain>
    </source>
</reference>
<dbReference type="Pfam" id="PF17775">
    <property type="entry name" value="YchJ_M-like"/>
    <property type="match status" value="1"/>
</dbReference>
<evidence type="ECO:0000313" key="2">
    <source>
        <dbReference type="EMBL" id="GAB60176.1"/>
    </source>
</evidence>